<dbReference type="GO" id="GO:0003700">
    <property type="term" value="F:DNA-binding transcription factor activity"/>
    <property type="evidence" value="ECO:0007669"/>
    <property type="project" value="TreeGrafter"/>
</dbReference>
<dbReference type="PANTHER" id="PTHR30055">
    <property type="entry name" value="HTH-TYPE TRANSCRIPTIONAL REGULATOR RUTR"/>
    <property type="match status" value="1"/>
</dbReference>
<keyword evidence="2 4" id="KW-0238">DNA-binding</keyword>
<gene>
    <name evidence="6" type="ORF">EV193_1211</name>
</gene>
<keyword evidence="1" id="KW-0805">Transcription regulation</keyword>
<dbReference type="SUPFAM" id="SSF46689">
    <property type="entry name" value="Homeodomain-like"/>
    <property type="match status" value="1"/>
</dbReference>
<evidence type="ECO:0000256" key="2">
    <source>
        <dbReference type="ARBA" id="ARBA00023125"/>
    </source>
</evidence>
<keyword evidence="3" id="KW-0804">Transcription</keyword>
<keyword evidence="7" id="KW-1185">Reference proteome</keyword>
<organism evidence="6 7">
    <name type="scientific">Herbihabitans rhizosphaerae</name>
    <dbReference type="NCBI Taxonomy" id="1872711"/>
    <lineage>
        <taxon>Bacteria</taxon>
        <taxon>Bacillati</taxon>
        <taxon>Actinomycetota</taxon>
        <taxon>Actinomycetes</taxon>
        <taxon>Pseudonocardiales</taxon>
        <taxon>Pseudonocardiaceae</taxon>
        <taxon>Herbihabitans</taxon>
    </lineage>
</organism>
<sequence>MTASTKHDLVDATVEYATRHGVSDLSLRALASALGTSHRMLIYHFGSKQALLVAVVRRVEEHQQQALAELELEPGASQTEVARRFWQRLTEESMRPLLRLFFELYGQALQGKPGTTAMLDGVIDRWLEPVSTRDPRDRTELRLCLAVIRGLLLDLLTTGDLDAVNAALERFLELLES</sequence>
<evidence type="ECO:0000313" key="7">
    <source>
        <dbReference type="Proteomes" id="UP000294257"/>
    </source>
</evidence>
<dbReference type="Proteomes" id="UP000294257">
    <property type="component" value="Unassembled WGS sequence"/>
</dbReference>
<dbReference type="RefSeq" id="WP_130348860.1">
    <property type="nucleotide sequence ID" value="NZ_SGWQ01000021.1"/>
</dbReference>
<dbReference type="OrthoDB" id="5177743at2"/>
<dbReference type="InterPro" id="IPR009057">
    <property type="entry name" value="Homeodomain-like_sf"/>
</dbReference>
<accession>A0A4Q7KC89</accession>
<evidence type="ECO:0000256" key="1">
    <source>
        <dbReference type="ARBA" id="ARBA00023015"/>
    </source>
</evidence>
<dbReference type="Gene3D" id="1.10.357.10">
    <property type="entry name" value="Tetracycline Repressor, domain 2"/>
    <property type="match status" value="1"/>
</dbReference>
<evidence type="ECO:0000256" key="4">
    <source>
        <dbReference type="PROSITE-ProRule" id="PRU00335"/>
    </source>
</evidence>
<evidence type="ECO:0000313" key="6">
    <source>
        <dbReference type="EMBL" id="RZS29458.1"/>
    </source>
</evidence>
<dbReference type="EMBL" id="SGWQ01000021">
    <property type="protein sequence ID" value="RZS29458.1"/>
    <property type="molecule type" value="Genomic_DNA"/>
</dbReference>
<feature type="domain" description="HTH tetR-type" evidence="5">
    <location>
        <begin position="3"/>
        <end position="63"/>
    </location>
</feature>
<evidence type="ECO:0000259" key="5">
    <source>
        <dbReference type="PROSITE" id="PS50977"/>
    </source>
</evidence>
<name>A0A4Q7KC89_9PSEU</name>
<dbReference type="GO" id="GO:0000976">
    <property type="term" value="F:transcription cis-regulatory region binding"/>
    <property type="evidence" value="ECO:0007669"/>
    <property type="project" value="TreeGrafter"/>
</dbReference>
<protein>
    <submittedName>
        <fullName evidence="6">TetR family transcriptional regulator</fullName>
    </submittedName>
</protein>
<comment type="caution">
    <text evidence="6">The sequence shown here is derived from an EMBL/GenBank/DDBJ whole genome shotgun (WGS) entry which is preliminary data.</text>
</comment>
<dbReference type="PANTHER" id="PTHR30055:SF234">
    <property type="entry name" value="HTH-TYPE TRANSCRIPTIONAL REGULATOR BETI"/>
    <property type="match status" value="1"/>
</dbReference>
<dbReference type="InterPro" id="IPR001647">
    <property type="entry name" value="HTH_TetR"/>
</dbReference>
<feature type="DNA-binding region" description="H-T-H motif" evidence="4">
    <location>
        <begin position="26"/>
        <end position="45"/>
    </location>
</feature>
<dbReference type="Pfam" id="PF00440">
    <property type="entry name" value="TetR_N"/>
    <property type="match status" value="1"/>
</dbReference>
<dbReference type="PROSITE" id="PS50977">
    <property type="entry name" value="HTH_TETR_2"/>
    <property type="match status" value="1"/>
</dbReference>
<evidence type="ECO:0000256" key="3">
    <source>
        <dbReference type="ARBA" id="ARBA00023163"/>
    </source>
</evidence>
<proteinExistence type="predicted"/>
<dbReference type="AlphaFoldDB" id="A0A4Q7KC89"/>
<reference evidence="6 7" key="1">
    <citation type="submission" date="2019-02" db="EMBL/GenBank/DDBJ databases">
        <title>Genomic Encyclopedia of Type Strains, Phase IV (KMG-IV): sequencing the most valuable type-strain genomes for metagenomic binning, comparative biology and taxonomic classification.</title>
        <authorList>
            <person name="Goeker M."/>
        </authorList>
    </citation>
    <scope>NUCLEOTIDE SEQUENCE [LARGE SCALE GENOMIC DNA]</scope>
    <source>
        <strain evidence="6 7">DSM 101727</strain>
    </source>
</reference>
<dbReference type="InterPro" id="IPR050109">
    <property type="entry name" value="HTH-type_TetR-like_transc_reg"/>
</dbReference>